<protein>
    <submittedName>
        <fullName evidence="1">Uncharacterized protein</fullName>
    </submittedName>
</protein>
<keyword evidence="2" id="KW-1185">Reference proteome</keyword>
<name>A0ABU0SPL6_9ACTN</name>
<reference evidence="1 2" key="1">
    <citation type="submission" date="2023-07" db="EMBL/GenBank/DDBJ databases">
        <title>Comparative genomics of wheat-associated soil bacteria to identify genetic determinants of phenazine resistance.</title>
        <authorList>
            <person name="Mouncey N."/>
        </authorList>
    </citation>
    <scope>NUCLEOTIDE SEQUENCE [LARGE SCALE GENOMIC DNA]</scope>
    <source>
        <strain evidence="1 2">V2I4</strain>
    </source>
</reference>
<sequence length="130" mass="14579">MGAIPAATSWHHRLPEAGGRAPYVQEMPMPRRPHPFEEITRPTYAEAHLAGLRIEGSRHEAVLSGVCPRCEHPFQHVHPLAGFRGLRPPRSRDTYSVQVACVCTEEHPGRPDDDEGCGAYWILLLQRNGR</sequence>
<gene>
    <name evidence="1" type="ORF">QF035_003080</name>
</gene>
<proteinExistence type="predicted"/>
<comment type="caution">
    <text evidence="1">The sequence shown here is derived from an EMBL/GenBank/DDBJ whole genome shotgun (WGS) entry which is preliminary data.</text>
</comment>
<organism evidence="1 2">
    <name type="scientific">Streptomyces umbrinus</name>
    <dbReference type="NCBI Taxonomy" id="67370"/>
    <lineage>
        <taxon>Bacteria</taxon>
        <taxon>Bacillati</taxon>
        <taxon>Actinomycetota</taxon>
        <taxon>Actinomycetes</taxon>
        <taxon>Kitasatosporales</taxon>
        <taxon>Streptomycetaceae</taxon>
        <taxon>Streptomyces</taxon>
        <taxon>Streptomyces phaeochromogenes group</taxon>
    </lineage>
</organism>
<evidence type="ECO:0000313" key="2">
    <source>
        <dbReference type="Proteomes" id="UP001230328"/>
    </source>
</evidence>
<dbReference type="EMBL" id="JAUSZI010000002">
    <property type="protein sequence ID" value="MDQ1025498.1"/>
    <property type="molecule type" value="Genomic_DNA"/>
</dbReference>
<evidence type="ECO:0000313" key="1">
    <source>
        <dbReference type="EMBL" id="MDQ1025498.1"/>
    </source>
</evidence>
<dbReference type="Proteomes" id="UP001230328">
    <property type="component" value="Unassembled WGS sequence"/>
</dbReference>
<accession>A0ABU0SPL6</accession>